<keyword evidence="1" id="KW-1133">Transmembrane helix</keyword>
<feature type="chain" id="PRO_5040851345" evidence="2">
    <location>
        <begin position="26"/>
        <end position="523"/>
    </location>
</feature>
<dbReference type="KEGG" id="acab:QRX50_01800"/>
<evidence type="ECO:0000259" key="4">
    <source>
        <dbReference type="Pfam" id="PF20990"/>
    </source>
</evidence>
<dbReference type="RefSeq" id="WP_285970254.1">
    <property type="nucleotide sequence ID" value="NZ_CP127294.1"/>
</dbReference>
<reference evidence="5 6" key="1">
    <citation type="submission" date="2023-06" db="EMBL/GenBank/DDBJ databases">
        <authorList>
            <person name="Oyuntsetseg B."/>
            <person name="Kim S.B."/>
        </authorList>
    </citation>
    <scope>NUCLEOTIDE SEQUENCE [LARGE SCALE GENOMIC DNA]</scope>
    <source>
        <strain evidence="5 6">2-15</strain>
    </source>
</reference>
<feature type="transmembrane region" description="Helical" evidence="1">
    <location>
        <begin position="372"/>
        <end position="393"/>
    </location>
</feature>
<evidence type="ECO:0000313" key="6">
    <source>
        <dbReference type="Proteomes" id="UP001236014"/>
    </source>
</evidence>
<evidence type="ECO:0000256" key="2">
    <source>
        <dbReference type="SAM" id="SignalP"/>
    </source>
</evidence>
<dbReference type="InterPro" id="IPR048389">
    <property type="entry name" value="YciQ-like_C"/>
</dbReference>
<feature type="transmembrane region" description="Helical" evidence="1">
    <location>
        <begin position="229"/>
        <end position="249"/>
    </location>
</feature>
<evidence type="ECO:0000256" key="1">
    <source>
        <dbReference type="SAM" id="Phobius"/>
    </source>
</evidence>
<dbReference type="EMBL" id="CP127294">
    <property type="protein sequence ID" value="WIX79569.1"/>
    <property type="molecule type" value="Genomic_DNA"/>
</dbReference>
<evidence type="ECO:0000313" key="5">
    <source>
        <dbReference type="EMBL" id="WIX79569.1"/>
    </source>
</evidence>
<proteinExistence type="predicted"/>
<feature type="domain" description="Predicted membrane protein YciQ-like C-terminal" evidence="4">
    <location>
        <begin position="270"/>
        <end position="468"/>
    </location>
</feature>
<gene>
    <name evidence="5" type="ORF">QRX50_01800</name>
</gene>
<keyword evidence="1" id="KW-0812">Transmembrane</keyword>
<dbReference type="Proteomes" id="UP001236014">
    <property type="component" value="Chromosome"/>
</dbReference>
<protein>
    <submittedName>
        <fullName evidence="5">DUF2207 domain-containing protein</fullName>
    </submittedName>
</protein>
<feature type="domain" description="DUF2207" evidence="3">
    <location>
        <begin position="34"/>
        <end position="197"/>
    </location>
</feature>
<evidence type="ECO:0000259" key="3">
    <source>
        <dbReference type="Pfam" id="PF09972"/>
    </source>
</evidence>
<keyword evidence="1" id="KW-0472">Membrane</keyword>
<dbReference type="InterPro" id="IPR018702">
    <property type="entry name" value="DUF2207"/>
</dbReference>
<feature type="transmembrane region" description="Helical" evidence="1">
    <location>
        <begin position="399"/>
        <end position="419"/>
    </location>
</feature>
<feature type="signal peptide" evidence="2">
    <location>
        <begin position="1"/>
        <end position="25"/>
    </location>
</feature>
<keyword evidence="2" id="KW-0732">Signal</keyword>
<dbReference type="Pfam" id="PF20990">
    <property type="entry name" value="DUF2207_C"/>
    <property type="match status" value="1"/>
</dbReference>
<sequence>MVSLRGFAVALAIPALVLVATPAVAQDLPALPQSAEVTLKLQRDGTLSVTEAVSVPAGTTMTRTLPLRTSADAGHDRVLTVRDLSIEGAGSAQTTDDQVVVDLRGGASVVRYTVVGVVGAVGRTLGVEHLTWDVAGGWDTRLELLRATFAAPNLPDAVTCFAGPPGSVIPCGAAQLDHSGLTRVSVSKLAPGDRVELTAELPAGTVPATEQLVPAKSVAGAFLVTAPVLAAWLTLAVLVLAGLGTLLVLRRRDRAAVLPVRLEAGGQFSSPQGVLPGHVGFLLTGRTDDLDVAATVLDLCVRNYLWVSEDGPGWTLHRRNPPDEYLTAFERAVYETAVPGDSAPLTTITPDIEDELRTAVVRRGWLTRRPALLARIAVRLCFYGVFLTALLAFTAGYAQLGLVVVATGAALALFTQWLPPRTRDGSLLRDQLLGLRTELANPAEVTELIFSRALPYALALGETDRWLGTLAAPDCSLQAYWFGAPATPARSSAFLAALGAATTSARHALGAVPPAEPRVGSSA</sequence>
<dbReference type="Pfam" id="PF09972">
    <property type="entry name" value="DUF2207"/>
    <property type="match status" value="1"/>
</dbReference>
<name>A0A9Y2MY08_9PSEU</name>
<accession>A0A9Y2MY08</accession>
<keyword evidence="6" id="KW-1185">Reference proteome</keyword>
<dbReference type="AlphaFoldDB" id="A0A9Y2MY08"/>
<organism evidence="5 6">
    <name type="scientific">Amycolatopsis carbonis</name>
    <dbReference type="NCBI Taxonomy" id="715471"/>
    <lineage>
        <taxon>Bacteria</taxon>
        <taxon>Bacillati</taxon>
        <taxon>Actinomycetota</taxon>
        <taxon>Actinomycetes</taxon>
        <taxon>Pseudonocardiales</taxon>
        <taxon>Pseudonocardiaceae</taxon>
        <taxon>Amycolatopsis</taxon>
    </lineage>
</organism>